<keyword evidence="4" id="KW-0597">Phosphoprotein</keyword>
<keyword evidence="6" id="KW-0862">Zinc</keyword>
<feature type="compositionally biased region" description="Polar residues" evidence="15">
    <location>
        <begin position="639"/>
        <end position="660"/>
    </location>
</feature>
<evidence type="ECO:0000256" key="6">
    <source>
        <dbReference type="ARBA" id="ARBA00022833"/>
    </source>
</evidence>
<feature type="compositionally biased region" description="Low complexity" evidence="15">
    <location>
        <begin position="383"/>
        <end position="392"/>
    </location>
</feature>
<proteinExistence type="inferred from homology"/>
<feature type="compositionally biased region" description="Low complexity" evidence="15">
    <location>
        <begin position="535"/>
        <end position="547"/>
    </location>
</feature>
<dbReference type="GO" id="GO:0010468">
    <property type="term" value="P:regulation of gene expression"/>
    <property type="evidence" value="ECO:0007669"/>
    <property type="project" value="TreeGrafter"/>
</dbReference>
<evidence type="ECO:0000256" key="9">
    <source>
        <dbReference type="ARBA" id="ARBA00023002"/>
    </source>
</evidence>
<dbReference type="GO" id="GO:0044666">
    <property type="term" value="C:MLL3/4 complex"/>
    <property type="evidence" value="ECO:0007669"/>
    <property type="project" value="TreeGrafter"/>
</dbReference>
<dbReference type="SUPFAM" id="SSF51197">
    <property type="entry name" value="Clavaminate synthase-like"/>
    <property type="match status" value="1"/>
</dbReference>
<dbReference type="PROSITE" id="PS51184">
    <property type="entry name" value="JMJC"/>
    <property type="match status" value="1"/>
</dbReference>
<feature type="compositionally biased region" description="Low complexity" evidence="15">
    <location>
        <begin position="702"/>
        <end position="712"/>
    </location>
</feature>
<feature type="region of interest" description="Disordered" evidence="15">
    <location>
        <begin position="254"/>
        <end position="1231"/>
    </location>
</feature>
<dbReference type="EMBL" id="BRZM01000018">
    <property type="protein sequence ID" value="GLD53609.1"/>
    <property type="molecule type" value="Genomic_DNA"/>
</dbReference>
<feature type="compositionally biased region" description="Basic and acidic residues" evidence="15">
    <location>
        <begin position="950"/>
        <end position="1020"/>
    </location>
</feature>
<comment type="cofactor">
    <cofactor evidence="2">
        <name>L-ascorbate</name>
        <dbReference type="ChEBI" id="CHEBI:38290"/>
    </cofactor>
</comment>
<evidence type="ECO:0000256" key="10">
    <source>
        <dbReference type="ARBA" id="ARBA00023004"/>
    </source>
</evidence>
<keyword evidence="10" id="KW-0408">Iron</keyword>
<dbReference type="InterPro" id="IPR048560">
    <property type="entry name" value="KDM6A_B-like_GATAL"/>
</dbReference>
<feature type="domain" description="JmjC" evidence="16">
    <location>
        <begin position="1983"/>
        <end position="2146"/>
    </location>
</feature>
<dbReference type="GO" id="GO:0007507">
    <property type="term" value="P:heart development"/>
    <property type="evidence" value="ECO:0007669"/>
    <property type="project" value="TreeGrafter"/>
</dbReference>
<dbReference type="Pfam" id="PF21322">
    <property type="entry name" value="KDM6_C-hel"/>
    <property type="match status" value="1"/>
</dbReference>
<dbReference type="Pfam" id="PF02373">
    <property type="entry name" value="JmjC"/>
    <property type="match status" value="1"/>
</dbReference>
<dbReference type="SMART" id="SM00558">
    <property type="entry name" value="JmjC"/>
    <property type="match status" value="1"/>
</dbReference>
<dbReference type="GO" id="GO:0071558">
    <property type="term" value="F:histone H3K27me2/H3K27me3 demethylase activity"/>
    <property type="evidence" value="ECO:0007669"/>
    <property type="project" value="UniProtKB-EC"/>
</dbReference>
<dbReference type="FunFam" id="1.20.58.1370:FF:000001">
    <property type="entry name" value="lysine-specific demethylase 6A isoform X2"/>
    <property type="match status" value="1"/>
</dbReference>
<feature type="compositionally biased region" description="Basic and acidic residues" evidence="15">
    <location>
        <begin position="448"/>
        <end position="459"/>
    </location>
</feature>
<feature type="compositionally biased region" description="Polar residues" evidence="15">
    <location>
        <begin position="671"/>
        <end position="684"/>
    </location>
</feature>
<keyword evidence="9" id="KW-0560">Oxidoreductase</keyword>
<evidence type="ECO:0000256" key="13">
    <source>
        <dbReference type="ARBA" id="ARBA00034525"/>
    </source>
</evidence>
<feature type="compositionally biased region" description="Basic and acidic residues" evidence="15">
    <location>
        <begin position="1660"/>
        <end position="1678"/>
    </location>
</feature>
<evidence type="ECO:0000256" key="3">
    <source>
        <dbReference type="ARBA" id="ARBA00004123"/>
    </source>
</evidence>
<evidence type="ECO:0000259" key="16">
    <source>
        <dbReference type="PROSITE" id="PS51184"/>
    </source>
</evidence>
<feature type="compositionally biased region" description="Pro residues" evidence="15">
    <location>
        <begin position="1043"/>
        <end position="1058"/>
    </location>
</feature>
<feature type="compositionally biased region" description="Low complexity" evidence="15">
    <location>
        <begin position="426"/>
        <end position="436"/>
    </location>
</feature>
<feature type="compositionally biased region" description="Low complexity" evidence="15">
    <location>
        <begin position="736"/>
        <end position="745"/>
    </location>
</feature>
<feature type="compositionally biased region" description="Low complexity" evidence="15">
    <location>
        <begin position="487"/>
        <end position="506"/>
    </location>
</feature>
<keyword evidence="7" id="KW-0156">Chromatin regulator</keyword>
<comment type="similarity">
    <text evidence="12">Belongs to the UTX family.</text>
</comment>
<feature type="compositionally biased region" description="Polar residues" evidence="15">
    <location>
        <begin position="789"/>
        <end position="801"/>
    </location>
</feature>
<keyword evidence="18" id="KW-1185">Reference proteome</keyword>
<feature type="compositionally biased region" description="Polar residues" evidence="15">
    <location>
        <begin position="1307"/>
        <end position="1321"/>
    </location>
</feature>
<dbReference type="InterPro" id="IPR051630">
    <property type="entry name" value="Corepressor-Demethylase"/>
</dbReference>
<feature type="region of interest" description="Disordered" evidence="15">
    <location>
        <begin position="147"/>
        <end position="168"/>
    </location>
</feature>
<evidence type="ECO:0000313" key="18">
    <source>
        <dbReference type="Proteomes" id="UP001279410"/>
    </source>
</evidence>
<dbReference type="InterPro" id="IPR048562">
    <property type="entry name" value="KDM6A_B-like_C-hel"/>
</dbReference>
<feature type="compositionally biased region" description="Polar residues" evidence="15">
    <location>
        <begin position="1878"/>
        <end position="1901"/>
    </location>
</feature>
<feature type="compositionally biased region" description="Low complexity" evidence="15">
    <location>
        <begin position="618"/>
        <end position="633"/>
    </location>
</feature>
<feature type="compositionally biased region" description="Polar residues" evidence="15">
    <location>
        <begin position="767"/>
        <end position="780"/>
    </location>
</feature>
<feature type="compositionally biased region" description="Basic and acidic residues" evidence="15">
    <location>
        <begin position="1687"/>
        <end position="1709"/>
    </location>
</feature>
<dbReference type="InterPro" id="IPR046941">
    <property type="entry name" value="KDM6_GATAL_sf"/>
</dbReference>
<feature type="region of interest" description="Disordered" evidence="15">
    <location>
        <begin position="1435"/>
        <end position="1480"/>
    </location>
</feature>
<feature type="compositionally biased region" description="Basic and acidic residues" evidence="15">
    <location>
        <begin position="1547"/>
        <end position="1582"/>
    </location>
</feature>
<feature type="compositionally biased region" description="Pro residues" evidence="15">
    <location>
        <begin position="522"/>
        <end position="534"/>
    </location>
</feature>
<sequence>MTSVREIPAVVTSTLVQKHAPGHLTVSGVPGGRSLEPRFGEAHGKDYSNPRSVLIGWMHHAVEQFGGRGTRDSFPLDGLNRGPWPPVGGRAWQPHARCSPGMNQHQLLPHLPPGPMGGLNHPSKFFSNGPMRGGEKLELPQPILPGLQREQQRPPPPHLHPPPPHRAWEQLGQLYDSHLPSQGHPVVPMPNEHSLRLHNGGYVGSGGPPPNPHLPHSRPNQLLKFGGPQEQHVPRGPSLLGDEMWAQVHQQRGYPGKMLGGQLKRPGPPLGEHSVIQHTPPPSMHPSSRHPAVEDCPSPSKRKKSSDQVSHPALQRFSGPGQSLMSQQQSSVHHLPPKPAFWNPLHKDNNAPWQPHTSDRKNPQSQEFQETNKHGMGSYTQKSSPASSTPSNLSPPPNSSPGSYNQGCAPKLHKDTFQPQAVNHQSPHSSYPSPSSKMGLAPPYQAMEPRRPHNQRDPLIRGQGGSQASSYTASTPTRGDRDQHLHAQSSPANPPATSNNSSSSSSVPYSHFQPHPGLGHQGPPPPPPPPPPPASSTSVPQQQQSGPHEAWRYQSRPSSHSLGSGIYRPPGLLPQRQQSHNQVMDSRVPSQHHHHVSPPLPPTNSTRTPVITPNVPMSQASSSISSYSSSSSSGLTMAGVSSVTTSPPAGCSVNSDGSKNSWKRGHEPVPRTSTSAVISPTSQPDALLPLGCQRGQAPTANQQGLPGPQQGPTKSQPMKGKTSFYPQAELEQPPAFSSSSVLFSSRHQRAGDSVITSRVSNPPPHSPTTYSGLQPSNPALSSRLGHQPDSASTQAYSQSQIHPPAPTAVPQSIEEALDKLDAELEGHMQAEERRKRDREEQERKVREEERQKKEWEMRQKRDEERKRRELEKKEEERKKRELERQEEERRRREWERQEQERKRRQEEERKRREAEKLEEERKRRESERQEEERKKREWEKKERERKRRERERQEEERKRREAERQEQERKKRELERQEEEKKKQRELERKEEEKKRMERKREEAACNAKGKEQTAIENLERLLSSNSSPTPPPPRLSSVTAPPSGPPPPSSQASPPYPWLSRGGILPCPPGHAPTTTTPVERLRPPPLTPQTEYAREKQRQREMWSNNGRTTFSPSSTHNTSGMNQPVYPNKPPAMQAAPNQSKDSTRERDSSQHSPPMLALREPPKLYQAFPRESPPPPPSLSSTSSSTGGILNKRVTGSGLENASSSGADSDSAQFEEEPSELSTLLPDGLANIMAMLDESIKKEEEMYNSEKTGSTGLLDNFSPSVPPINSYLCAPDLIPATKHQPNQEDFGSNPHASPPVLSRQGSLASPCSRTSSLNEEDDDYLKPKQSMDMGLGVGNTNYRHSDLAKLYGLPEQTKSEADEDDDEEDSETPSCSPPPQRPHLHQTGVNSMFKSLATVLESQKYAYRGGPFGRPPPSALVGVKYSSSLSLGPDICRQQQSGSPTSDSTNPPFSPAVPPLKSSPPPLEDKKLKIEDADIWRDDGETTEEMINSIKKERIPTIKPIKVVKEEQRLTTISESSLAELGKSCEVMLSRQSLPNKNSLDKPDSHGRLEDGHKPAKVKEHRDRHRDREREREKEKKRKHGHSHSSSRKHEERKDKKKHREKREEMAFSSSSSSSSSSTHSSSSHKRHKDGKSHKEKKDRRILGDLNLQSKEGSEKNRSQYDSDKKKCKEASGASSTSEGEHTEWTSRSSGERSSEHKKGSESGSSLGSTDFLKLKALSEGPPKELKIRLIKVESGDRETFIASEVEEKRIPLEEISIKNTASEIIRSCKGARIKGKFRESYLLPAFSVKPIMTTEEPIPREKLNPPTPSIYLESKRDAFSPVLLQFCTDPKNPVTVIRGLAGSLRLNLGLFSTKSLVEANAEQAVEVRTQVQQPADENWDPSGTGQTWPCESSRSHTTIAKYAQYQASSFQESLQEEKGSDEEEDEDDEKEKKPSNCSDTPSKDSLKESSSGEQKPVGKIIKFGTNIDLSDPKRWKPQLQELQKLPAFMRVASSGNMLSHVGHTILGMNTVQLYMKVPGSRTPGHQENNNFCSVNINIGPGDCEWFSVHDNHWQAISDFCEKHGVDYLTGSWWPVLEDLYNANIPVYRFIQRPGDLVWINAGTVHWVQAVGWCNNIAWNVGPLNAYQYQLALERFEWNEVKKVKSIVPMIHVSWNVARTVKITDPDTYKMIKHCLLQSMKHIQILRDQLVAEGKKISYQSRVKDEPAYYCNECDLEVFNLLFVTSENNSRKTYVVHCEDCARQRSPNLTNVVVLEQYRIEELMNTYDSFSLASSSR</sequence>
<feature type="compositionally biased region" description="Polar residues" evidence="15">
    <location>
        <begin position="320"/>
        <end position="332"/>
    </location>
</feature>
<organism evidence="17 18">
    <name type="scientific">Lates japonicus</name>
    <name type="common">Japanese lates</name>
    <dbReference type="NCBI Taxonomy" id="270547"/>
    <lineage>
        <taxon>Eukaryota</taxon>
        <taxon>Metazoa</taxon>
        <taxon>Chordata</taxon>
        <taxon>Craniata</taxon>
        <taxon>Vertebrata</taxon>
        <taxon>Euteleostomi</taxon>
        <taxon>Actinopterygii</taxon>
        <taxon>Neopterygii</taxon>
        <taxon>Teleostei</taxon>
        <taxon>Neoteleostei</taxon>
        <taxon>Acanthomorphata</taxon>
        <taxon>Carangaria</taxon>
        <taxon>Carangaria incertae sedis</taxon>
        <taxon>Centropomidae</taxon>
        <taxon>Lates</taxon>
    </lineage>
</organism>
<accession>A0AAD3R1C0</accession>
<keyword evidence="5" id="KW-0479">Metal-binding</keyword>
<dbReference type="Gene3D" id="2.60.120.650">
    <property type="entry name" value="Cupin"/>
    <property type="match status" value="1"/>
</dbReference>
<dbReference type="InterPro" id="IPR003347">
    <property type="entry name" value="JmjC_dom"/>
</dbReference>
<evidence type="ECO:0000256" key="4">
    <source>
        <dbReference type="ARBA" id="ARBA00022553"/>
    </source>
</evidence>
<feature type="region of interest" description="Disordered" evidence="15">
    <location>
        <begin position="1283"/>
        <end position="1394"/>
    </location>
</feature>
<evidence type="ECO:0000256" key="5">
    <source>
        <dbReference type="ARBA" id="ARBA00022723"/>
    </source>
</evidence>
<dbReference type="Gene3D" id="1.20.58.1370">
    <property type="match status" value="1"/>
</dbReference>
<keyword evidence="8" id="KW-0223">Dioxygenase</keyword>
<feature type="compositionally biased region" description="Pro residues" evidence="15">
    <location>
        <begin position="1456"/>
        <end position="1470"/>
    </location>
</feature>
<evidence type="ECO:0000256" key="2">
    <source>
        <dbReference type="ARBA" id="ARBA00001961"/>
    </source>
</evidence>
<feature type="region of interest" description="Disordered" evidence="15">
    <location>
        <begin position="1919"/>
        <end position="1968"/>
    </location>
</feature>
<evidence type="ECO:0000256" key="12">
    <source>
        <dbReference type="ARBA" id="ARBA00034483"/>
    </source>
</evidence>
<feature type="compositionally biased region" description="Acidic residues" evidence="15">
    <location>
        <begin position="1365"/>
        <end position="1375"/>
    </location>
</feature>
<feature type="compositionally biased region" description="Polar residues" evidence="15">
    <location>
        <begin position="575"/>
        <end position="584"/>
    </location>
</feature>
<dbReference type="PANTHER" id="PTHR14017">
    <property type="entry name" value="LYSINE-SPECIFIC DEMETHYLASE"/>
    <property type="match status" value="1"/>
</dbReference>
<feature type="region of interest" description="Disordered" evidence="15">
    <location>
        <begin position="1877"/>
        <end position="1901"/>
    </location>
</feature>
<dbReference type="Proteomes" id="UP001279410">
    <property type="component" value="Unassembled WGS sequence"/>
</dbReference>
<feature type="compositionally biased region" description="Polar residues" evidence="15">
    <location>
        <begin position="1104"/>
        <end position="1125"/>
    </location>
</feature>
<evidence type="ECO:0000256" key="7">
    <source>
        <dbReference type="ARBA" id="ARBA00022853"/>
    </source>
</evidence>
<evidence type="ECO:0000256" key="14">
    <source>
        <dbReference type="ARBA" id="ARBA00048695"/>
    </source>
</evidence>
<protein>
    <recommendedName>
        <fullName evidence="13">[histone H3]-trimethyl-L-lysine(27) demethylase</fullName>
        <ecNumber evidence="13">1.14.11.68</ecNumber>
    </recommendedName>
</protein>
<feature type="compositionally biased region" description="Low complexity" evidence="15">
    <location>
        <begin position="1617"/>
        <end position="1630"/>
    </location>
</feature>
<feature type="compositionally biased region" description="Basic residues" evidence="15">
    <location>
        <begin position="1631"/>
        <end position="1648"/>
    </location>
</feature>
<feature type="compositionally biased region" description="Basic and acidic residues" evidence="15">
    <location>
        <begin position="1094"/>
        <end position="1103"/>
    </location>
</feature>
<feature type="compositionally biased region" description="Basic and acidic residues" evidence="15">
    <location>
        <begin position="1471"/>
        <end position="1480"/>
    </location>
</feature>
<name>A0AAD3R1C0_LATJO</name>
<dbReference type="Gene3D" id="2.10.110.20">
    <property type="match status" value="1"/>
</dbReference>
<dbReference type="FunFam" id="2.10.110.20:FF:000001">
    <property type="entry name" value="lysine-specific demethylase 6A isoform X2"/>
    <property type="match status" value="1"/>
</dbReference>
<dbReference type="EC" id="1.14.11.68" evidence="13"/>
<dbReference type="Pfam" id="PF21326">
    <property type="entry name" value="KDM6_GATAL"/>
    <property type="match status" value="1"/>
</dbReference>
<feature type="compositionally biased region" description="Pro residues" evidence="15">
    <location>
        <begin position="153"/>
        <end position="165"/>
    </location>
</feature>
<evidence type="ECO:0000256" key="1">
    <source>
        <dbReference type="ARBA" id="ARBA00001954"/>
    </source>
</evidence>
<comment type="subcellular location">
    <subcellularLocation>
        <location evidence="3">Nucleus</location>
    </subcellularLocation>
</comment>
<feature type="compositionally biased region" description="Basic residues" evidence="15">
    <location>
        <begin position="1583"/>
        <end position="1595"/>
    </location>
</feature>
<dbReference type="GO" id="GO:0031490">
    <property type="term" value="F:chromatin DNA binding"/>
    <property type="evidence" value="ECO:0007669"/>
    <property type="project" value="TreeGrafter"/>
</dbReference>
<feature type="compositionally biased region" description="Polar residues" evidence="15">
    <location>
        <begin position="466"/>
        <end position="477"/>
    </location>
</feature>
<comment type="cofactor">
    <cofactor evidence="1">
        <name>Fe(2+)</name>
        <dbReference type="ChEBI" id="CHEBI:29033"/>
    </cofactor>
</comment>
<feature type="compositionally biased region" description="Low complexity" evidence="15">
    <location>
        <begin position="1206"/>
        <end position="1216"/>
    </location>
</feature>
<dbReference type="GO" id="GO:0046872">
    <property type="term" value="F:metal ion binding"/>
    <property type="evidence" value="ECO:0007669"/>
    <property type="project" value="UniProtKB-KW"/>
</dbReference>
<feature type="compositionally biased region" description="Basic and acidic residues" evidence="15">
    <location>
        <begin position="816"/>
        <end position="942"/>
    </location>
</feature>
<evidence type="ECO:0000256" key="15">
    <source>
        <dbReference type="SAM" id="MobiDB-lite"/>
    </source>
</evidence>
<feature type="compositionally biased region" description="Polar residues" evidence="15">
    <location>
        <begin position="1441"/>
        <end position="1455"/>
    </location>
</feature>
<dbReference type="GO" id="GO:0000978">
    <property type="term" value="F:RNA polymerase II cis-regulatory region sequence-specific DNA binding"/>
    <property type="evidence" value="ECO:0007669"/>
    <property type="project" value="TreeGrafter"/>
</dbReference>
<feature type="region of interest" description="Disordered" evidence="15">
    <location>
        <begin position="1538"/>
        <end position="1717"/>
    </location>
</feature>
<gene>
    <name evidence="17" type="ORF">AKAME5_000633600</name>
</gene>
<evidence type="ECO:0000256" key="8">
    <source>
        <dbReference type="ARBA" id="ARBA00022964"/>
    </source>
</evidence>
<dbReference type="PANTHER" id="PTHR14017:SF5">
    <property type="entry name" value="LYSINE-SPECIFIC DEMETHYLASE 6B"/>
    <property type="match status" value="1"/>
</dbReference>
<evidence type="ECO:0000313" key="17">
    <source>
        <dbReference type="EMBL" id="GLD53609.1"/>
    </source>
</evidence>
<feature type="compositionally biased region" description="Polar residues" evidence="15">
    <location>
        <begin position="603"/>
        <end position="617"/>
    </location>
</feature>
<keyword evidence="11" id="KW-0539">Nucleus</keyword>
<comment type="catalytic activity">
    <reaction evidence="14">
        <text>N(6),N(6),N(6)-trimethyl-L-lysyl(27)-[histone H3] + 2 2-oxoglutarate + 2 O2 = N(6)-methyl-L-lysyl(27)-[histone H3] + 2 formaldehyde + 2 succinate + 2 CO2</text>
        <dbReference type="Rhea" id="RHEA:60224"/>
        <dbReference type="Rhea" id="RHEA-COMP:15535"/>
        <dbReference type="Rhea" id="RHEA-COMP:15544"/>
        <dbReference type="ChEBI" id="CHEBI:15379"/>
        <dbReference type="ChEBI" id="CHEBI:16526"/>
        <dbReference type="ChEBI" id="CHEBI:16810"/>
        <dbReference type="ChEBI" id="CHEBI:16842"/>
        <dbReference type="ChEBI" id="CHEBI:30031"/>
        <dbReference type="ChEBI" id="CHEBI:61929"/>
        <dbReference type="ChEBI" id="CHEBI:61961"/>
        <dbReference type="EC" id="1.14.11.68"/>
    </reaction>
</comment>
<reference evidence="17" key="1">
    <citation type="submission" date="2022-08" db="EMBL/GenBank/DDBJ databases">
        <title>Genome sequencing of akame (Lates japonicus).</title>
        <authorList>
            <person name="Hashiguchi Y."/>
            <person name="Takahashi H."/>
        </authorList>
    </citation>
    <scope>NUCLEOTIDE SEQUENCE</scope>
    <source>
        <strain evidence="17">Kochi</strain>
    </source>
</reference>
<feature type="compositionally biased region" description="Acidic residues" evidence="15">
    <location>
        <begin position="1928"/>
        <end position="1938"/>
    </location>
</feature>
<evidence type="ECO:0000256" key="11">
    <source>
        <dbReference type="ARBA" id="ARBA00023242"/>
    </source>
</evidence>
<comment type="caution">
    <text evidence="17">The sequence shown here is derived from an EMBL/GenBank/DDBJ whole genome shotgun (WGS) entry which is preliminary data.</text>
</comment>